<dbReference type="AlphaFoldDB" id="A0A1V9H879"/>
<gene>
    <name evidence="1" type="ORF">IA54_005955</name>
</gene>
<reference evidence="1 2" key="1">
    <citation type="journal article" date="2016" name="Plant Pathol.">
        <title>Genetic characterization of strains named as Xanthomonas axonopodis pv. dieffenbachiae leads to a taxonomic revision of the X. axonopodis species complex.</title>
        <authorList>
            <person name="Constantin E.C."/>
            <person name="Cleenwerck I."/>
            <person name="Maes M."/>
            <person name="Baeyen S."/>
            <person name="Van Malderghem C."/>
            <person name="De Vos P."/>
            <person name="Cottyn B."/>
        </authorList>
    </citation>
    <scope>NUCLEOTIDE SEQUENCE [LARGE SCALE GENOMIC DNA]</scope>
    <source>
        <strain evidence="2">LMG9055</strain>
    </source>
</reference>
<proteinExistence type="predicted"/>
<name>A0A1V9H879_9XANT</name>
<dbReference type="Proteomes" id="UP000050343">
    <property type="component" value="Unassembled WGS sequence"/>
</dbReference>
<evidence type="ECO:0000313" key="2">
    <source>
        <dbReference type="Proteomes" id="UP000050343"/>
    </source>
</evidence>
<evidence type="ECO:0000313" key="1">
    <source>
        <dbReference type="EMBL" id="OQP78964.1"/>
    </source>
</evidence>
<sequence>MDHEASLLSATLEREWVRQCVAGYAQWLLARQPDNLRLAASLRSDLPLFQMLDQQLETAQALSGEALLALMPQNRLRRHLLATVYLQDSGLIHLERQQKREAADRGRMKAKLAECADTPWAYAVQGYADELTASHRQVHTSRLYLAVAIRFCRDQRLEGPFGQAELVDFLTRNPGSRASLSAWVTYVRRSLGYKVTMPPRIRTPLASVRAASKTLALLLAASPTSENTPTERLEAILCTAFGYSTRQLRKDVECVGNEGAWLRTTNGLVDVPVRLRKLALEWAQRRGIESFE</sequence>
<reference evidence="1 2" key="2">
    <citation type="journal article" date="2017" name="Plant Pathol.">
        <title>Pathogenicity and virulence gene content of Xanthomonas strains infecting Araceae, formerly known as Xanthomonas axonopodis pv. dieffenbachiae.</title>
        <authorList>
            <person name="Constantin E.C."/>
            <person name="Haegeman A."/>
            <person name="Van Vaerenbergh J."/>
            <person name="Baeyen S."/>
            <person name="Van Malderghem C."/>
            <person name="Maes M."/>
            <person name="Cottyn B."/>
        </authorList>
    </citation>
    <scope>NUCLEOTIDE SEQUENCE [LARGE SCALE GENOMIC DNA]</scope>
    <source>
        <strain evidence="2">LMG9055</strain>
    </source>
</reference>
<accession>A0A1V9H879</accession>
<dbReference type="EMBL" id="JPUO02000164">
    <property type="protein sequence ID" value="OQP78964.1"/>
    <property type="molecule type" value="Genomic_DNA"/>
</dbReference>
<organism evidence="1 2">
    <name type="scientific">Xanthomonas phaseoli pv. syngonii LMG 9055</name>
    <dbReference type="NCBI Taxonomy" id="1437878"/>
    <lineage>
        <taxon>Bacteria</taxon>
        <taxon>Pseudomonadati</taxon>
        <taxon>Pseudomonadota</taxon>
        <taxon>Gammaproteobacteria</taxon>
        <taxon>Lysobacterales</taxon>
        <taxon>Lysobacteraceae</taxon>
        <taxon>Xanthomonas</taxon>
    </lineage>
</organism>
<comment type="caution">
    <text evidence="1">The sequence shown here is derived from an EMBL/GenBank/DDBJ whole genome shotgun (WGS) entry which is preliminary data.</text>
</comment>
<protein>
    <submittedName>
        <fullName evidence="1">Uncharacterized protein</fullName>
    </submittedName>
</protein>